<dbReference type="SUPFAM" id="SSF47413">
    <property type="entry name" value="lambda repressor-like DNA-binding domains"/>
    <property type="match status" value="1"/>
</dbReference>
<gene>
    <name evidence="2" type="ORF">S01H4_21759</name>
</gene>
<evidence type="ECO:0000259" key="1">
    <source>
        <dbReference type="PROSITE" id="PS50943"/>
    </source>
</evidence>
<dbReference type="InterPro" id="IPR010982">
    <property type="entry name" value="Lambda_DNA-bd_dom_sf"/>
</dbReference>
<name>X1CDQ5_9ZZZZ</name>
<dbReference type="Pfam" id="PF01381">
    <property type="entry name" value="HTH_3"/>
    <property type="match status" value="1"/>
</dbReference>
<organism evidence="2">
    <name type="scientific">marine sediment metagenome</name>
    <dbReference type="NCBI Taxonomy" id="412755"/>
    <lineage>
        <taxon>unclassified sequences</taxon>
        <taxon>metagenomes</taxon>
        <taxon>ecological metagenomes</taxon>
    </lineage>
</organism>
<dbReference type="PROSITE" id="PS50943">
    <property type="entry name" value="HTH_CROC1"/>
    <property type="match status" value="1"/>
</dbReference>
<dbReference type="CDD" id="cd00093">
    <property type="entry name" value="HTH_XRE"/>
    <property type="match status" value="1"/>
</dbReference>
<reference evidence="2" key="1">
    <citation type="journal article" date="2014" name="Front. Microbiol.">
        <title>High frequency of phylogenetically diverse reductive dehalogenase-homologous genes in deep subseafloor sedimentary metagenomes.</title>
        <authorList>
            <person name="Kawai M."/>
            <person name="Futagami T."/>
            <person name="Toyoda A."/>
            <person name="Takaki Y."/>
            <person name="Nishi S."/>
            <person name="Hori S."/>
            <person name="Arai W."/>
            <person name="Tsubouchi T."/>
            <person name="Morono Y."/>
            <person name="Uchiyama I."/>
            <person name="Ito T."/>
            <person name="Fujiyama A."/>
            <person name="Inagaki F."/>
            <person name="Takami H."/>
        </authorList>
    </citation>
    <scope>NUCLEOTIDE SEQUENCE</scope>
    <source>
        <strain evidence="2">Expedition CK06-06</strain>
    </source>
</reference>
<dbReference type="AlphaFoldDB" id="X1CDQ5"/>
<accession>X1CDQ5</accession>
<feature type="domain" description="HTH cro/C1-type" evidence="1">
    <location>
        <begin position="3"/>
        <end position="57"/>
    </location>
</feature>
<protein>
    <recommendedName>
        <fullName evidence="1">HTH cro/C1-type domain-containing protein</fullName>
    </recommendedName>
</protein>
<sequence>MNLREYRLQNNLTYREIGELTGMSGTHISKVENGKCTITNEGARKILDATDNTVTQIYSGSPKDKPVQP</sequence>
<dbReference type="InterPro" id="IPR001387">
    <property type="entry name" value="Cro/C1-type_HTH"/>
</dbReference>
<comment type="caution">
    <text evidence="2">The sequence shown here is derived from an EMBL/GenBank/DDBJ whole genome shotgun (WGS) entry which is preliminary data.</text>
</comment>
<proteinExistence type="predicted"/>
<dbReference type="EMBL" id="BART01009896">
    <property type="protein sequence ID" value="GAG82371.1"/>
    <property type="molecule type" value="Genomic_DNA"/>
</dbReference>
<dbReference type="SMART" id="SM00530">
    <property type="entry name" value="HTH_XRE"/>
    <property type="match status" value="1"/>
</dbReference>
<dbReference type="Gene3D" id="1.10.260.40">
    <property type="entry name" value="lambda repressor-like DNA-binding domains"/>
    <property type="match status" value="1"/>
</dbReference>
<evidence type="ECO:0000313" key="2">
    <source>
        <dbReference type="EMBL" id="GAG82371.1"/>
    </source>
</evidence>
<dbReference type="GO" id="GO:0003677">
    <property type="term" value="F:DNA binding"/>
    <property type="evidence" value="ECO:0007669"/>
    <property type="project" value="InterPro"/>
</dbReference>